<evidence type="ECO:0000313" key="8">
    <source>
        <dbReference type="Proteomes" id="UP000053750"/>
    </source>
</evidence>
<dbReference type="InterPro" id="IPR020103">
    <property type="entry name" value="PsdUridine_synth_cat_dom_sf"/>
</dbReference>
<dbReference type="SUPFAM" id="SSF55120">
    <property type="entry name" value="Pseudouridine synthase"/>
    <property type="match status" value="1"/>
</dbReference>
<dbReference type="FunFam" id="3.30.70.1560:FF:000001">
    <property type="entry name" value="Pseudouridine synthase"/>
    <property type="match status" value="1"/>
</dbReference>
<dbReference type="PANTHER" id="PTHR47683:SF4">
    <property type="entry name" value="PSEUDOURIDINE SYNTHASE"/>
    <property type="match status" value="1"/>
</dbReference>
<dbReference type="InterPro" id="IPR020094">
    <property type="entry name" value="TruA/RsuA/RluB/E/F_N"/>
</dbReference>
<keyword evidence="8" id="KW-1185">Reference proteome</keyword>
<evidence type="ECO:0000313" key="7">
    <source>
        <dbReference type="EMBL" id="EXX87232.1"/>
    </source>
</evidence>
<dbReference type="InterPro" id="IPR042092">
    <property type="entry name" value="PsdUridine_s_RsuA/RluB/E/F_cat"/>
</dbReference>
<dbReference type="InterPro" id="IPR018496">
    <property type="entry name" value="PsdUridine_synth_RsuA/RluB_CS"/>
</dbReference>
<dbReference type="AlphaFoldDB" id="A0A9W5S0E3"/>
<proteinExistence type="inferred from homology"/>
<evidence type="ECO:0000256" key="5">
    <source>
        <dbReference type="RuleBase" id="RU003887"/>
    </source>
</evidence>
<protein>
    <recommendedName>
        <fullName evidence="5">Pseudouridine synthase</fullName>
        <ecNumber evidence="5">5.4.99.-</ecNumber>
    </recommendedName>
</protein>
<dbReference type="EC" id="5.4.99.-" evidence="5"/>
<dbReference type="Gene3D" id="3.30.70.580">
    <property type="entry name" value="Pseudouridine synthase I, catalytic domain, N-terminal subdomain"/>
    <property type="match status" value="1"/>
</dbReference>
<keyword evidence="2 4" id="KW-0694">RNA-binding</keyword>
<dbReference type="InterPro" id="IPR006145">
    <property type="entry name" value="PsdUridine_synth_RsuA/RluA"/>
</dbReference>
<evidence type="ECO:0000259" key="6">
    <source>
        <dbReference type="SMART" id="SM00363"/>
    </source>
</evidence>
<dbReference type="PROSITE" id="PS01149">
    <property type="entry name" value="PSI_RSU"/>
    <property type="match status" value="1"/>
</dbReference>
<dbReference type="GO" id="GO:0000455">
    <property type="term" value="P:enzyme-directed rRNA pseudouridine synthesis"/>
    <property type="evidence" value="ECO:0007669"/>
    <property type="project" value="UniProtKB-ARBA"/>
</dbReference>
<evidence type="ECO:0000256" key="2">
    <source>
        <dbReference type="ARBA" id="ARBA00022884"/>
    </source>
</evidence>
<comment type="similarity">
    <text evidence="1 5">Belongs to the pseudouridine synthase RsuA family.</text>
</comment>
<dbReference type="CDD" id="cd02553">
    <property type="entry name" value="PseudoU_synth_RsuA"/>
    <property type="match status" value="1"/>
</dbReference>
<evidence type="ECO:0000256" key="4">
    <source>
        <dbReference type="PROSITE-ProRule" id="PRU00182"/>
    </source>
</evidence>
<evidence type="ECO:0000256" key="1">
    <source>
        <dbReference type="ARBA" id="ARBA00008348"/>
    </source>
</evidence>
<dbReference type="PROSITE" id="PS50889">
    <property type="entry name" value="S4"/>
    <property type="match status" value="1"/>
</dbReference>
<dbReference type="NCBIfam" id="TIGR00093">
    <property type="entry name" value="pseudouridine synthase"/>
    <property type="match status" value="1"/>
</dbReference>
<dbReference type="EMBL" id="JFHU01000163">
    <property type="protein sequence ID" value="EXX87232.1"/>
    <property type="molecule type" value="Genomic_DNA"/>
</dbReference>
<dbReference type="SUPFAM" id="SSF55174">
    <property type="entry name" value="Alpha-L RNA-binding motif"/>
    <property type="match status" value="1"/>
</dbReference>
<dbReference type="GO" id="GO:0005829">
    <property type="term" value="C:cytosol"/>
    <property type="evidence" value="ECO:0007669"/>
    <property type="project" value="UniProtKB-ARBA"/>
</dbReference>
<sequence length="261" mass="29043">MEADVMTKRMRLDKMLANMGCGTRSEIKTAVRQGKVTVGGFTVQDSGLQIDPEADEVEFDGQKVRFREVVYLLMNKPQGVVSATEDTRERTVLDLLKPEDRVLQPFPAGRLDKDTVGLLLLTNDGRMAHELLSPRKHVDKTYEALVSGTVDEADRQAFAAGVTLDDGYVTMPAELTVLRTDAHFDAGTEPVSEISLTIREGKFHQVKRMFEAVGKKVLFLKRVAMGPLKLDERLAPGSYRELSAEELEALKSLKSHRGRGR</sequence>
<dbReference type="Pfam" id="PF01479">
    <property type="entry name" value="S4"/>
    <property type="match status" value="1"/>
</dbReference>
<dbReference type="GO" id="GO:0120159">
    <property type="term" value="F:rRNA pseudouridine synthase activity"/>
    <property type="evidence" value="ECO:0007669"/>
    <property type="project" value="UniProtKB-ARBA"/>
</dbReference>
<gene>
    <name evidence="7" type="ORF">BG53_04610</name>
</gene>
<dbReference type="InterPro" id="IPR036986">
    <property type="entry name" value="S4_RNA-bd_sf"/>
</dbReference>
<dbReference type="Gene3D" id="3.10.290.10">
    <property type="entry name" value="RNA-binding S4 domain"/>
    <property type="match status" value="1"/>
</dbReference>
<dbReference type="Proteomes" id="UP000053750">
    <property type="component" value="Unassembled WGS sequence"/>
</dbReference>
<organism evidence="7 8">
    <name type="scientific">Paenibacillus darwinianus</name>
    <dbReference type="NCBI Taxonomy" id="1380763"/>
    <lineage>
        <taxon>Bacteria</taxon>
        <taxon>Bacillati</taxon>
        <taxon>Bacillota</taxon>
        <taxon>Bacilli</taxon>
        <taxon>Bacillales</taxon>
        <taxon>Paenibacillaceae</taxon>
        <taxon>Paenibacillus</taxon>
    </lineage>
</organism>
<feature type="domain" description="RNA-binding S4" evidence="6">
    <location>
        <begin position="10"/>
        <end position="73"/>
    </location>
</feature>
<dbReference type="GO" id="GO:0003723">
    <property type="term" value="F:RNA binding"/>
    <property type="evidence" value="ECO:0007669"/>
    <property type="project" value="UniProtKB-KW"/>
</dbReference>
<accession>A0A9W5S0E3</accession>
<name>A0A9W5S0E3_9BACL</name>
<reference evidence="7 8" key="1">
    <citation type="submission" date="2014-02" db="EMBL/GenBank/DDBJ databases">
        <title>Genome sequence of Paenibacillus darwinianus reveals adaptive mechanisms for survival in Antarctic soils.</title>
        <authorList>
            <person name="Dsouza M."/>
            <person name="Taylor M.W."/>
            <person name="Turner S.J."/>
            <person name="Aislabie J."/>
        </authorList>
    </citation>
    <scope>NUCLEOTIDE SEQUENCE [LARGE SCALE GENOMIC DNA]</scope>
    <source>
        <strain evidence="7 8">CE1</strain>
    </source>
</reference>
<dbReference type="InterPro" id="IPR002942">
    <property type="entry name" value="S4_RNA-bd"/>
</dbReference>
<dbReference type="Gene3D" id="3.30.70.1560">
    <property type="entry name" value="Alpha-L RNA-binding motif"/>
    <property type="match status" value="1"/>
</dbReference>
<dbReference type="Pfam" id="PF00849">
    <property type="entry name" value="PseudoU_synth_2"/>
    <property type="match status" value="1"/>
</dbReference>
<dbReference type="PANTHER" id="PTHR47683">
    <property type="entry name" value="PSEUDOURIDINE SYNTHASE FAMILY PROTEIN-RELATED"/>
    <property type="match status" value="1"/>
</dbReference>
<dbReference type="InterPro" id="IPR000748">
    <property type="entry name" value="PsdUridine_synth_RsuA/RluB/E/F"/>
</dbReference>
<evidence type="ECO:0000256" key="3">
    <source>
        <dbReference type="ARBA" id="ARBA00023235"/>
    </source>
</evidence>
<comment type="caution">
    <text evidence="7">The sequence shown here is derived from an EMBL/GenBank/DDBJ whole genome shotgun (WGS) entry which is preliminary data.</text>
</comment>
<dbReference type="SMART" id="SM00363">
    <property type="entry name" value="S4"/>
    <property type="match status" value="1"/>
</dbReference>
<keyword evidence="3 5" id="KW-0413">Isomerase</keyword>
<dbReference type="InterPro" id="IPR050343">
    <property type="entry name" value="RsuA_PseudoU_synthase"/>
</dbReference>
<dbReference type="CDD" id="cd00165">
    <property type="entry name" value="S4"/>
    <property type="match status" value="1"/>
</dbReference>